<feature type="transmembrane region" description="Helical" evidence="1">
    <location>
        <begin position="47"/>
        <end position="69"/>
    </location>
</feature>
<feature type="transmembrane region" description="Helical" evidence="1">
    <location>
        <begin position="81"/>
        <end position="103"/>
    </location>
</feature>
<evidence type="ECO:0000313" key="3">
    <source>
        <dbReference type="Proteomes" id="UP000426444"/>
    </source>
</evidence>
<dbReference type="EMBL" id="CP046457">
    <property type="protein sequence ID" value="QGU00327.1"/>
    <property type="molecule type" value="Genomic_DNA"/>
</dbReference>
<protein>
    <submittedName>
        <fullName evidence="2">Uncharacterized protein</fullName>
    </submittedName>
</protein>
<organism evidence="2 3">
    <name type="scientific">Candidatus Syntrophocurvum alkaliphilum</name>
    <dbReference type="NCBI Taxonomy" id="2293317"/>
    <lineage>
        <taxon>Bacteria</taxon>
        <taxon>Bacillati</taxon>
        <taxon>Bacillota</taxon>
        <taxon>Clostridia</taxon>
        <taxon>Eubacteriales</taxon>
        <taxon>Syntrophomonadaceae</taxon>
        <taxon>Candidatus Syntrophocurvum</taxon>
    </lineage>
</organism>
<proteinExistence type="predicted"/>
<sequence length="298" mass="31758">MNLDKTELNHVQTADVSNENAEKKINLSEMVADTSKGEMTLHSLPGLGGLLTGNLSPLQFLLGSITRFFQGFKLVFSNFKALLLIILISLVWLVLTILNSFVVDSQFIKILNFLTFAQGGTSGGVAGLIGGIVGKGLLTYLVFTTVLNIFGNKKIASSISGIKVLLGALQVRKNKSLDSLLLGSGISLIAYNFMAGDITPMSNMAAITGLILSLRALSNRAGFLRGFIRSIIYQIFKDIPAVSRVNYIIAGLSSGFALAIPLSYISGGSIGYIAGITLLIVALVIKFVYGKREEVASS</sequence>
<keyword evidence="1" id="KW-0812">Transmembrane</keyword>
<dbReference type="KEGG" id="salq:SYNTR_1733"/>
<feature type="transmembrane region" description="Helical" evidence="1">
    <location>
        <begin position="123"/>
        <end position="150"/>
    </location>
</feature>
<dbReference type="RefSeq" id="WP_156204124.1">
    <property type="nucleotide sequence ID" value="NZ_CP046457.1"/>
</dbReference>
<accession>A0A6I6DHS6</accession>
<feature type="transmembrane region" description="Helical" evidence="1">
    <location>
        <begin position="245"/>
        <end position="264"/>
    </location>
</feature>
<evidence type="ECO:0000256" key="1">
    <source>
        <dbReference type="SAM" id="Phobius"/>
    </source>
</evidence>
<feature type="transmembrane region" description="Helical" evidence="1">
    <location>
        <begin position="204"/>
        <end position="224"/>
    </location>
</feature>
<dbReference type="Proteomes" id="UP000426444">
    <property type="component" value="Chromosome"/>
</dbReference>
<gene>
    <name evidence="2" type="ORF">SYNTR_1733</name>
</gene>
<reference evidence="3" key="1">
    <citation type="journal article" date="2019" name="Microbiology">
        <title>Complete Genome Sequence of an Uncultured Bacterium of the Candidate Phylum Bipolaricaulota.</title>
        <authorList>
            <person name="Kadnikov V.V."/>
            <person name="Mardanov A.V."/>
            <person name="Beletsky A.V."/>
            <person name="Frank Y.A."/>
            <person name="Karnachuk O.V."/>
            <person name="Ravin N.V."/>
        </authorList>
    </citation>
    <scope>NUCLEOTIDE SEQUENCE [LARGE SCALE GENOMIC DNA]</scope>
</reference>
<keyword evidence="1" id="KW-1133">Transmembrane helix</keyword>
<feature type="transmembrane region" description="Helical" evidence="1">
    <location>
        <begin position="270"/>
        <end position="289"/>
    </location>
</feature>
<name>A0A6I6DHS6_9FIRM</name>
<keyword evidence="3" id="KW-1185">Reference proteome</keyword>
<keyword evidence="1" id="KW-0472">Membrane</keyword>
<dbReference type="AlphaFoldDB" id="A0A6I6DHS6"/>
<evidence type="ECO:0000313" key="2">
    <source>
        <dbReference type="EMBL" id="QGU00327.1"/>
    </source>
</evidence>